<dbReference type="Pfam" id="PF01183">
    <property type="entry name" value="Glyco_hydro_25"/>
    <property type="match status" value="1"/>
</dbReference>
<evidence type="ECO:0000256" key="3">
    <source>
        <dbReference type="ARBA" id="ARBA00023295"/>
    </source>
</evidence>
<dbReference type="SMART" id="SM00641">
    <property type="entry name" value="Glyco_25"/>
    <property type="match status" value="1"/>
</dbReference>
<reference evidence="6" key="1">
    <citation type="submission" date="2020-10" db="EMBL/GenBank/DDBJ databases">
        <authorList>
            <person name="Gilroy R."/>
        </authorList>
    </citation>
    <scope>NUCLEOTIDE SEQUENCE</scope>
    <source>
        <strain evidence="6">ChiHcec3-6078</strain>
    </source>
</reference>
<evidence type="ECO:0000256" key="4">
    <source>
        <dbReference type="SAM" id="SignalP"/>
    </source>
</evidence>
<keyword evidence="2" id="KW-0378">Hydrolase</keyword>
<feature type="chain" id="PRO_5039511166" evidence="4">
    <location>
        <begin position="27"/>
        <end position="304"/>
    </location>
</feature>
<evidence type="ECO:0000313" key="7">
    <source>
        <dbReference type="Proteomes" id="UP000824090"/>
    </source>
</evidence>
<evidence type="ECO:0000256" key="2">
    <source>
        <dbReference type="ARBA" id="ARBA00022801"/>
    </source>
</evidence>
<evidence type="ECO:0000313" key="6">
    <source>
        <dbReference type="EMBL" id="HIU24940.1"/>
    </source>
</evidence>
<dbReference type="Pfam" id="PF01476">
    <property type="entry name" value="LysM"/>
    <property type="match status" value="1"/>
</dbReference>
<feature type="domain" description="LysM" evidence="5">
    <location>
        <begin position="258"/>
        <end position="302"/>
    </location>
</feature>
<dbReference type="EMBL" id="DVMP01000007">
    <property type="protein sequence ID" value="HIU24940.1"/>
    <property type="molecule type" value="Genomic_DNA"/>
</dbReference>
<dbReference type="SMART" id="SM00257">
    <property type="entry name" value="LysM"/>
    <property type="match status" value="1"/>
</dbReference>
<dbReference type="Proteomes" id="UP000824090">
    <property type="component" value="Unassembled WGS sequence"/>
</dbReference>
<dbReference type="PANTHER" id="PTHR34135:SF2">
    <property type="entry name" value="LYSOZYME"/>
    <property type="match status" value="1"/>
</dbReference>
<dbReference type="GO" id="GO:0009253">
    <property type="term" value="P:peptidoglycan catabolic process"/>
    <property type="evidence" value="ECO:0007669"/>
    <property type="project" value="InterPro"/>
</dbReference>
<dbReference type="InterPro" id="IPR017853">
    <property type="entry name" value="GH"/>
</dbReference>
<protein>
    <submittedName>
        <fullName evidence="6">LysM peptidoglycan-binding domain-containing protein</fullName>
    </submittedName>
</protein>
<dbReference type="Gene3D" id="3.20.20.80">
    <property type="entry name" value="Glycosidases"/>
    <property type="match status" value="1"/>
</dbReference>
<dbReference type="InterPro" id="IPR018392">
    <property type="entry name" value="LysM"/>
</dbReference>
<sequence>MRRRFLAVFLPLMIAFSLALPVTASAAEEKTYTGMDVSIWQGEINFQRARAAGIEAVYIRAGEGSNITDRYFERNYENARAAGLKYGFYHYVTARSVSEAQEQADFFASLIRSKPQDMRAAMDFENLSGLTAEESVRIAEAYLERLEERLGHTPAVYSDAYDASSVWKSNLTKYPLWVAEYGVESPRTIGGWESWSGFQYSDKGSVSGVSGHVDRDYFRGDIFLTDEEQASGKQIRHDYSKANDGCSGSDTGQSGEYISYTVESGDTLWSISREYGTTVEILTEINRISNPDLIYTGQKLLIPR</sequence>
<dbReference type="InterPro" id="IPR036779">
    <property type="entry name" value="LysM_dom_sf"/>
</dbReference>
<organism evidence="6 7">
    <name type="scientific">Candidatus Allocopromorpha excrementigallinarum</name>
    <dbReference type="NCBI Taxonomy" id="2840742"/>
    <lineage>
        <taxon>Bacteria</taxon>
        <taxon>Bacillati</taxon>
        <taxon>Bacillota</taxon>
        <taxon>Clostridia</taxon>
        <taxon>Eubacteriales</taxon>
        <taxon>Eubacteriaceae</taxon>
        <taxon>Eubacteriaceae incertae sedis</taxon>
        <taxon>Candidatus Allocopromorpha</taxon>
    </lineage>
</organism>
<dbReference type="PROSITE" id="PS51782">
    <property type="entry name" value="LYSM"/>
    <property type="match status" value="1"/>
</dbReference>
<dbReference type="GO" id="GO:0003796">
    <property type="term" value="F:lysozyme activity"/>
    <property type="evidence" value="ECO:0007669"/>
    <property type="project" value="InterPro"/>
</dbReference>
<keyword evidence="4" id="KW-0732">Signal</keyword>
<proteinExistence type="inferred from homology"/>
<dbReference type="GO" id="GO:0016998">
    <property type="term" value="P:cell wall macromolecule catabolic process"/>
    <property type="evidence" value="ECO:0007669"/>
    <property type="project" value="InterPro"/>
</dbReference>
<evidence type="ECO:0000256" key="1">
    <source>
        <dbReference type="ARBA" id="ARBA00010646"/>
    </source>
</evidence>
<dbReference type="InterPro" id="IPR018077">
    <property type="entry name" value="Glyco_hydro_fam25_subgr"/>
</dbReference>
<comment type="similarity">
    <text evidence="1">Belongs to the glycosyl hydrolase 25 family.</text>
</comment>
<accession>A0A9D1I0Z5</accession>
<keyword evidence="3" id="KW-0326">Glycosidase</keyword>
<feature type="signal peptide" evidence="4">
    <location>
        <begin position="1"/>
        <end position="26"/>
    </location>
</feature>
<dbReference type="AlphaFoldDB" id="A0A9D1I0Z5"/>
<dbReference type="SUPFAM" id="SSF54106">
    <property type="entry name" value="LysM domain"/>
    <property type="match status" value="1"/>
</dbReference>
<reference evidence="6" key="2">
    <citation type="journal article" date="2021" name="PeerJ">
        <title>Extensive microbial diversity within the chicken gut microbiome revealed by metagenomics and culture.</title>
        <authorList>
            <person name="Gilroy R."/>
            <person name="Ravi A."/>
            <person name="Getino M."/>
            <person name="Pursley I."/>
            <person name="Horton D.L."/>
            <person name="Alikhan N.F."/>
            <person name="Baker D."/>
            <person name="Gharbi K."/>
            <person name="Hall N."/>
            <person name="Watson M."/>
            <person name="Adriaenssens E.M."/>
            <person name="Foster-Nyarko E."/>
            <person name="Jarju S."/>
            <person name="Secka A."/>
            <person name="Antonio M."/>
            <person name="Oren A."/>
            <person name="Chaudhuri R.R."/>
            <person name="La Ragione R."/>
            <person name="Hildebrand F."/>
            <person name="Pallen M.J."/>
        </authorList>
    </citation>
    <scope>NUCLEOTIDE SEQUENCE</scope>
    <source>
        <strain evidence="6">ChiHcec3-6078</strain>
    </source>
</reference>
<dbReference type="PROSITE" id="PS51904">
    <property type="entry name" value="GLYCOSYL_HYDROL_F25_2"/>
    <property type="match status" value="1"/>
</dbReference>
<dbReference type="PANTHER" id="PTHR34135">
    <property type="entry name" value="LYSOZYME"/>
    <property type="match status" value="1"/>
</dbReference>
<dbReference type="SUPFAM" id="SSF51445">
    <property type="entry name" value="(Trans)glycosidases"/>
    <property type="match status" value="1"/>
</dbReference>
<name>A0A9D1I0Z5_9FIRM</name>
<dbReference type="Gene3D" id="3.10.350.10">
    <property type="entry name" value="LysM domain"/>
    <property type="match status" value="1"/>
</dbReference>
<dbReference type="GO" id="GO:0016052">
    <property type="term" value="P:carbohydrate catabolic process"/>
    <property type="evidence" value="ECO:0007669"/>
    <property type="project" value="TreeGrafter"/>
</dbReference>
<comment type="caution">
    <text evidence="6">The sequence shown here is derived from an EMBL/GenBank/DDBJ whole genome shotgun (WGS) entry which is preliminary data.</text>
</comment>
<gene>
    <name evidence="6" type="ORF">IAC50_00385</name>
</gene>
<dbReference type="CDD" id="cd00118">
    <property type="entry name" value="LysM"/>
    <property type="match status" value="1"/>
</dbReference>
<dbReference type="InterPro" id="IPR002053">
    <property type="entry name" value="Glyco_hydro_25"/>
</dbReference>
<evidence type="ECO:0000259" key="5">
    <source>
        <dbReference type="PROSITE" id="PS51782"/>
    </source>
</evidence>